<protein>
    <submittedName>
        <fullName evidence="2">Phage holin family protein</fullName>
    </submittedName>
</protein>
<organism evidence="2 3">
    <name type="scientific">Microbacterium esteraromaticum</name>
    <dbReference type="NCBI Taxonomy" id="57043"/>
    <lineage>
        <taxon>Bacteria</taxon>
        <taxon>Bacillati</taxon>
        <taxon>Actinomycetota</taxon>
        <taxon>Actinomycetes</taxon>
        <taxon>Micrococcales</taxon>
        <taxon>Microbacteriaceae</taxon>
        <taxon>Microbacterium</taxon>
    </lineage>
</organism>
<sequence>MPRGYRDRADDSLLTLLGDLPELVRNLITAEIDAAKAWVSRTAKDAGIGSLWFVIVLFLLFWAIPVLLAFGIIGLSSWWPAWLSALAVFGFLLVFVAVFALLGISRFRKVTARQNPGQAVATDVRLIKGDSDNDRL</sequence>
<evidence type="ECO:0000256" key="1">
    <source>
        <dbReference type="SAM" id="Phobius"/>
    </source>
</evidence>
<name>A0A7D8AK70_9MICO</name>
<keyword evidence="1" id="KW-1133">Transmembrane helix</keyword>
<dbReference type="AlphaFoldDB" id="A0A7D8AK70"/>
<keyword evidence="1" id="KW-0812">Transmembrane</keyword>
<evidence type="ECO:0000313" key="3">
    <source>
        <dbReference type="Proteomes" id="UP000515708"/>
    </source>
</evidence>
<dbReference type="RefSeq" id="WP_182254942.1">
    <property type="nucleotide sequence ID" value="NZ_CP043732.1"/>
</dbReference>
<dbReference type="Pfam" id="PF07332">
    <property type="entry name" value="Phage_holin_3_6"/>
    <property type="match status" value="1"/>
</dbReference>
<dbReference type="Proteomes" id="UP000515708">
    <property type="component" value="Chromosome"/>
</dbReference>
<gene>
    <name evidence="2" type="ORF">FVO59_04145</name>
</gene>
<accession>A0A7D8AK70</accession>
<reference evidence="2 3" key="1">
    <citation type="journal article" date="2020" name="Front. Microbiol.">
        <title>Design of Bacterial Strain-Specific qPCR Assays Using NGS Data and Publicly Available Resources and Its Application to Track Biocontrol Strains.</title>
        <authorList>
            <person name="Hernandez I."/>
            <person name="Sant C."/>
            <person name="Martinez R."/>
            <person name="Fernandez C."/>
        </authorList>
    </citation>
    <scope>NUCLEOTIDE SEQUENCE [LARGE SCALE GENOMIC DNA]</scope>
    <source>
        <strain evidence="2 3">B24</strain>
    </source>
</reference>
<proteinExistence type="predicted"/>
<dbReference type="InterPro" id="IPR009937">
    <property type="entry name" value="Phage_holin_3_6"/>
</dbReference>
<feature type="transmembrane region" description="Helical" evidence="1">
    <location>
        <begin position="51"/>
        <end position="75"/>
    </location>
</feature>
<dbReference type="EMBL" id="CP043732">
    <property type="protein sequence ID" value="QMU96487.1"/>
    <property type="molecule type" value="Genomic_DNA"/>
</dbReference>
<feature type="transmembrane region" description="Helical" evidence="1">
    <location>
        <begin position="81"/>
        <end position="104"/>
    </location>
</feature>
<evidence type="ECO:0000313" key="2">
    <source>
        <dbReference type="EMBL" id="QMU96487.1"/>
    </source>
</evidence>
<keyword evidence="1" id="KW-0472">Membrane</keyword>